<gene>
    <name evidence="3" type="ORF">Cni_G10944</name>
</gene>
<dbReference type="PANTHER" id="PTHR46631">
    <property type="entry name" value="60S RIBOSOMAL PROTEIN L18A-LIKE"/>
    <property type="match status" value="1"/>
</dbReference>
<organism evidence="3 4">
    <name type="scientific">Canna indica</name>
    <name type="common">Indian-shot</name>
    <dbReference type="NCBI Taxonomy" id="4628"/>
    <lineage>
        <taxon>Eukaryota</taxon>
        <taxon>Viridiplantae</taxon>
        <taxon>Streptophyta</taxon>
        <taxon>Embryophyta</taxon>
        <taxon>Tracheophyta</taxon>
        <taxon>Spermatophyta</taxon>
        <taxon>Magnoliopsida</taxon>
        <taxon>Liliopsida</taxon>
        <taxon>Zingiberales</taxon>
        <taxon>Cannaceae</taxon>
        <taxon>Canna</taxon>
    </lineage>
</organism>
<feature type="transmembrane region" description="Helical" evidence="2">
    <location>
        <begin position="87"/>
        <end position="113"/>
    </location>
</feature>
<dbReference type="PANTHER" id="PTHR46631:SF27">
    <property type="entry name" value="OS05G0564800 PROTEIN"/>
    <property type="match status" value="1"/>
</dbReference>
<evidence type="ECO:0000256" key="1">
    <source>
        <dbReference type="SAM" id="MobiDB-lite"/>
    </source>
</evidence>
<evidence type="ECO:0000256" key="2">
    <source>
        <dbReference type="SAM" id="Phobius"/>
    </source>
</evidence>
<evidence type="ECO:0000313" key="4">
    <source>
        <dbReference type="Proteomes" id="UP001327560"/>
    </source>
</evidence>
<dbReference type="EMBL" id="CP136892">
    <property type="protein sequence ID" value="WOL02225.1"/>
    <property type="molecule type" value="Genomic_DNA"/>
</dbReference>
<keyword evidence="2" id="KW-0472">Membrane</keyword>
<name>A0AAQ3K6Z0_9LILI</name>
<dbReference type="AlphaFoldDB" id="A0AAQ3K6Z0"/>
<keyword evidence="3" id="KW-0687">Ribonucleoprotein</keyword>
<dbReference type="InterPro" id="IPR044804">
    <property type="entry name" value="Ribosomal_eL20z-like"/>
</dbReference>
<sequence>MSEEEGRSKGYYGTFQGGPDYAQPAIGFPQPVPPPGLTAGHAPPQPPPHHSGPPYYAQGYQGVPGYAPVVEGRPLRLPRLPCCGLGIGWLLFIIGFFLAAIPWYVGAFILMCVRVDYREKPGLVACTIAVSDITYKDVMDFLPVLFFLKFSFFRNLPWFHYVNCFSFLLC</sequence>
<protein>
    <submittedName>
        <fullName evidence="3">60S ribosomal protein L18a-like protein</fullName>
    </submittedName>
</protein>
<keyword evidence="3" id="KW-0689">Ribosomal protein</keyword>
<keyword evidence="2" id="KW-0812">Transmembrane</keyword>
<reference evidence="3 4" key="1">
    <citation type="submission" date="2023-10" db="EMBL/GenBank/DDBJ databases">
        <title>Chromosome-scale genome assembly provides insights into flower coloration mechanisms of Canna indica.</title>
        <authorList>
            <person name="Li C."/>
        </authorList>
    </citation>
    <scope>NUCLEOTIDE SEQUENCE [LARGE SCALE GENOMIC DNA]</scope>
    <source>
        <tissue evidence="3">Flower</tissue>
    </source>
</reference>
<keyword evidence="4" id="KW-1185">Reference proteome</keyword>
<evidence type="ECO:0000313" key="3">
    <source>
        <dbReference type="EMBL" id="WOL02225.1"/>
    </source>
</evidence>
<accession>A0AAQ3K6Z0</accession>
<dbReference type="GO" id="GO:0005840">
    <property type="term" value="C:ribosome"/>
    <property type="evidence" value="ECO:0007669"/>
    <property type="project" value="UniProtKB-KW"/>
</dbReference>
<feature type="region of interest" description="Disordered" evidence="1">
    <location>
        <begin position="1"/>
        <end position="53"/>
    </location>
</feature>
<proteinExistence type="predicted"/>
<dbReference type="Proteomes" id="UP001327560">
    <property type="component" value="Chromosome 3"/>
</dbReference>
<keyword evidence="2" id="KW-1133">Transmembrane helix</keyword>